<dbReference type="InterPro" id="IPR014748">
    <property type="entry name" value="Enoyl-CoA_hydra_C"/>
</dbReference>
<sequence>MTTELVKLTYKGPVATIVLNRADKLNALNAEMLAALESYADELDRNHDVRVVLLTGTGRAFCVGADIYEWSDLPPLEMGRRWIRDGHRIFARYARLPQPVIAVLNGYTFGGGLELALAADLRLAAEEVQLSFPELKLGIIPGWGGTQRLPQLVGPSRAKQMIFSGDRVLAEQAEQWGLVNEVVPADQLAERALELADSIAANGPVAVQMTKQLIDAASPASGDNGVVLETLAGSLASYTADAQEGVSAFRQRRQPQFSGR</sequence>
<dbReference type="SUPFAM" id="SSF52096">
    <property type="entry name" value="ClpP/crotonase"/>
    <property type="match status" value="1"/>
</dbReference>
<dbReference type="Gene3D" id="1.10.12.10">
    <property type="entry name" value="Lyase 2-enoyl-coa Hydratase, Chain A, domain 2"/>
    <property type="match status" value="1"/>
</dbReference>
<gene>
    <name evidence="4" type="ORF">F4Y42_00405</name>
</gene>
<dbReference type="AlphaFoldDB" id="A0A6B0YLH2"/>
<protein>
    <submittedName>
        <fullName evidence="4">Enoyl-CoA hydratase/isomerase family protein</fullName>
    </submittedName>
</protein>
<name>A0A6B0YLH2_9CHLR</name>
<proteinExistence type="inferred from homology"/>
<keyword evidence="2" id="KW-0456">Lyase</keyword>
<keyword evidence="4" id="KW-0413">Isomerase</keyword>
<dbReference type="GO" id="GO:0006635">
    <property type="term" value="P:fatty acid beta-oxidation"/>
    <property type="evidence" value="ECO:0007669"/>
    <property type="project" value="TreeGrafter"/>
</dbReference>
<dbReference type="Gene3D" id="3.90.226.10">
    <property type="entry name" value="2-enoyl-CoA Hydratase, Chain A, domain 1"/>
    <property type="match status" value="1"/>
</dbReference>
<dbReference type="InterPro" id="IPR018376">
    <property type="entry name" value="Enoyl-CoA_hyd/isom_CS"/>
</dbReference>
<dbReference type="InterPro" id="IPR029045">
    <property type="entry name" value="ClpP/crotonase-like_dom_sf"/>
</dbReference>
<accession>A0A6B0YLH2</accession>
<evidence type="ECO:0000256" key="2">
    <source>
        <dbReference type="ARBA" id="ARBA00023239"/>
    </source>
</evidence>
<evidence type="ECO:0000256" key="3">
    <source>
        <dbReference type="RuleBase" id="RU003707"/>
    </source>
</evidence>
<dbReference type="PANTHER" id="PTHR11941:SF54">
    <property type="entry name" value="ENOYL-COA HYDRATASE, MITOCHONDRIAL"/>
    <property type="match status" value="1"/>
</dbReference>
<dbReference type="Pfam" id="PF00378">
    <property type="entry name" value="ECH_1"/>
    <property type="match status" value="1"/>
</dbReference>
<organism evidence="4">
    <name type="scientific">Caldilineaceae bacterium SB0664_bin_27</name>
    <dbReference type="NCBI Taxonomy" id="2605260"/>
    <lineage>
        <taxon>Bacteria</taxon>
        <taxon>Bacillati</taxon>
        <taxon>Chloroflexota</taxon>
        <taxon>Caldilineae</taxon>
        <taxon>Caldilineales</taxon>
        <taxon>Caldilineaceae</taxon>
    </lineage>
</organism>
<dbReference type="FunFam" id="3.90.226.10:FF:000009">
    <property type="entry name" value="Carnitinyl-CoA dehydratase"/>
    <property type="match status" value="1"/>
</dbReference>
<evidence type="ECO:0000313" key="4">
    <source>
        <dbReference type="EMBL" id="MXY91893.1"/>
    </source>
</evidence>
<dbReference type="EMBL" id="VXRG01000004">
    <property type="protein sequence ID" value="MXY91893.1"/>
    <property type="molecule type" value="Genomic_DNA"/>
</dbReference>
<dbReference type="CDD" id="cd06558">
    <property type="entry name" value="crotonase-like"/>
    <property type="match status" value="1"/>
</dbReference>
<dbReference type="InterPro" id="IPR001753">
    <property type="entry name" value="Enoyl-CoA_hydra/iso"/>
</dbReference>
<dbReference type="GO" id="GO:0016829">
    <property type="term" value="F:lyase activity"/>
    <property type="evidence" value="ECO:0007669"/>
    <property type="project" value="UniProtKB-KW"/>
</dbReference>
<dbReference type="PROSITE" id="PS00166">
    <property type="entry name" value="ENOYL_COA_HYDRATASE"/>
    <property type="match status" value="1"/>
</dbReference>
<dbReference type="PANTHER" id="PTHR11941">
    <property type="entry name" value="ENOYL-COA HYDRATASE-RELATED"/>
    <property type="match status" value="1"/>
</dbReference>
<dbReference type="GO" id="GO:0016853">
    <property type="term" value="F:isomerase activity"/>
    <property type="evidence" value="ECO:0007669"/>
    <property type="project" value="UniProtKB-KW"/>
</dbReference>
<reference evidence="4" key="1">
    <citation type="submission" date="2019-09" db="EMBL/GenBank/DDBJ databases">
        <title>Characterisation of the sponge microbiome using genome-centric metagenomics.</title>
        <authorList>
            <person name="Engelberts J.P."/>
            <person name="Robbins S.J."/>
            <person name="De Goeij J.M."/>
            <person name="Aranda M."/>
            <person name="Bell S.C."/>
            <person name="Webster N.S."/>
        </authorList>
    </citation>
    <scope>NUCLEOTIDE SEQUENCE</scope>
    <source>
        <strain evidence="4">SB0664_bin_27</strain>
    </source>
</reference>
<evidence type="ECO:0000256" key="1">
    <source>
        <dbReference type="ARBA" id="ARBA00005254"/>
    </source>
</evidence>
<comment type="caution">
    <text evidence="4">The sequence shown here is derived from an EMBL/GenBank/DDBJ whole genome shotgun (WGS) entry which is preliminary data.</text>
</comment>
<comment type="similarity">
    <text evidence="1 3">Belongs to the enoyl-CoA hydratase/isomerase family.</text>
</comment>